<protein>
    <submittedName>
        <fullName evidence="1">Uncharacterized protein</fullName>
    </submittedName>
</protein>
<sequence>MNNRCYQCSSEVFQAVRRHTNPQSTIQAHKSDSPRMHPADFMRRILESHQRSGHDGKETLILFTFRFLILIFVYNNLGSSMRAFGTARSEQQPDEHFVPGGNCLKFGN</sequence>
<dbReference type="AlphaFoldDB" id="A0A182IHZ0"/>
<name>A0A182IHZ0_ANOAR</name>
<dbReference type="EnsemblMetazoa" id="AARA015058-RA">
    <property type="protein sequence ID" value="AARA015058-PA"/>
    <property type="gene ID" value="AARA015058"/>
</dbReference>
<organism evidence="1 2">
    <name type="scientific">Anopheles arabiensis</name>
    <name type="common">Mosquito</name>
    <dbReference type="NCBI Taxonomy" id="7173"/>
    <lineage>
        <taxon>Eukaryota</taxon>
        <taxon>Metazoa</taxon>
        <taxon>Ecdysozoa</taxon>
        <taxon>Arthropoda</taxon>
        <taxon>Hexapoda</taxon>
        <taxon>Insecta</taxon>
        <taxon>Pterygota</taxon>
        <taxon>Neoptera</taxon>
        <taxon>Endopterygota</taxon>
        <taxon>Diptera</taxon>
        <taxon>Nematocera</taxon>
        <taxon>Culicoidea</taxon>
        <taxon>Culicidae</taxon>
        <taxon>Anophelinae</taxon>
        <taxon>Anopheles</taxon>
    </lineage>
</organism>
<dbReference type="Proteomes" id="UP000075840">
    <property type="component" value="Unassembled WGS sequence"/>
</dbReference>
<reference evidence="1" key="1">
    <citation type="submission" date="2022-08" db="UniProtKB">
        <authorList>
            <consortium name="EnsemblMetazoa"/>
        </authorList>
    </citation>
    <scope>IDENTIFICATION</scope>
    <source>
        <strain evidence="1">Dongola</strain>
    </source>
</reference>
<dbReference type="VEuPathDB" id="VectorBase:AARA015058"/>
<keyword evidence="2" id="KW-1185">Reference proteome</keyword>
<proteinExistence type="predicted"/>
<dbReference type="EMBL" id="APCN01007829">
    <property type="status" value="NOT_ANNOTATED_CDS"/>
    <property type="molecule type" value="Genomic_DNA"/>
</dbReference>
<evidence type="ECO:0000313" key="1">
    <source>
        <dbReference type="EnsemblMetazoa" id="AARA015058-PA"/>
    </source>
</evidence>
<evidence type="ECO:0000313" key="2">
    <source>
        <dbReference type="Proteomes" id="UP000075840"/>
    </source>
</evidence>
<accession>A0A182IHZ0</accession>